<reference evidence="2" key="1">
    <citation type="submission" date="2016-10" db="EMBL/GenBank/DDBJ databases">
        <title>The assassin bug Pristhesancus plagipennis produces two different types of venom.</title>
        <authorList>
            <person name="Walker A.A."/>
            <person name="Herzig V."/>
            <person name="Jin J."/>
            <person name="Fry B.G."/>
            <person name="King G.F."/>
        </authorList>
    </citation>
    <scope>NUCLEOTIDE SEQUENCE</scope>
    <source>
        <tissue evidence="2">Venom/labial glands</tissue>
    </source>
</reference>
<dbReference type="AlphaFoldDB" id="A0A2K8JUS2"/>
<accession>A0A2K8JUS2</accession>
<keyword evidence="1" id="KW-0732">Signal</keyword>
<sequence>MLLAGFLFTCSLPTLSWGLDFSLLLSASLFEYRYLLCWQNNPVAFEVVNGLLDPYPVNGILL</sequence>
<dbReference type="EMBL" id="KY031044">
    <property type="protein sequence ID" value="ATU82795.1"/>
    <property type="molecule type" value="mRNA"/>
</dbReference>
<evidence type="ECO:0000313" key="2">
    <source>
        <dbReference type="EMBL" id="ATU82795.1"/>
    </source>
</evidence>
<evidence type="ECO:0000256" key="1">
    <source>
        <dbReference type="SAM" id="SignalP"/>
    </source>
</evidence>
<feature type="signal peptide" evidence="1">
    <location>
        <begin position="1"/>
        <end position="18"/>
    </location>
</feature>
<name>A0A2K8JUS2_PRIPG</name>
<organism evidence="2">
    <name type="scientific">Pristhesancus plagipennis</name>
    <name type="common">Common assassin bug</name>
    <dbReference type="NCBI Taxonomy" id="1955184"/>
    <lineage>
        <taxon>Eukaryota</taxon>
        <taxon>Metazoa</taxon>
        <taxon>Ecdysozoa</taxon>
        <taxon>Arthropoda</taxon>
        <taxon>Hexapoda</taxon>
        <taxon>Insecta</taxon>
        <taxon>Pterygota</taxon>
        <taxon>Neoptera</taxon>
        <taxon>Paraneoptera</taxon>
        <taxon>Hemiptera</taxon>
        <taxon>Heteroptera</taxon>
        <taxon>Panheteroptera</taxon>
        <taxon>Cimicomorpha</taxon>
        <taxon>Reduviidae</taxon>
        <taxon>Harpactorinae</taxon>
        <taxon>Harpactorini</taxon>
        <taxon>Pristhesancus</taxon>
    </lineage>
</organism>
<proteinExistence type="evidence at transcript level"/>
<feature type="chain" id="PRO_5014804211" evidence="1">
    <location>
        <begin position="19"/>
        <end position="62"/>
    </location>
</feature>
<protein>
    <submittedName>
        <fullName evidence="2">Uncharacterized protein</fullName>
    </submittedName>
</protein>